<dbReference type="STRING" id="1382522.W6MQ83"/>
<proteinExistence type="predicted"/>
<dbReference type="AlphaFoldDB" id="W6MQ83"/>
<dbReference type="EMBL" id="HG793125">
    <property type="protein sequence ID" value="CDK24050.1"/>
    <property type="molecule type" value="Genomic_DNA"/>
</dbReference>
<gene>
    <name evidence="1" type="ORF">KUCA_T00000010001</name>
</gene>
<dbReference type="OrthoDB" id="445007at2759"/>
<dbReference type="HOGENOM" id="CLU_047725_0_1_1"/>
<reference evidence="1" key="1">
    <citation type="submission" date="2013-12" db="EMBL/GenBank/DDBJ databases">
        <authorList>
            <person name="Genoscope - CEA"/>
        </authorList>
    </citation>
    <scope>NUCLEOTIDE SEQUENCE</scope>
    <source>
        <strain evidence="1">CBS 1993</strain>
    </source>
</reference>
<organism evidence="1 2">
    <name type="scientific">Kuraishia capsulata CBS 1993</name>
    <dbReference type="NCBI Taxonomy" id="1382522"/>
    <lineage>
        <taxon>Eukaryota</taxon>
        <taxon>Fungi</taxon>
        <taxon>Dikarya</taxon>
        <taxon>Ascomycota</taxon>
        <taxon>Saccharomycotina</taxon>
        <taxon>Pichiomycetes</taxon>
        <taxon>Pichiales</taxon>
        <taxon>Pichiaceae</taxon>
        <taxon>Kuraishia</taxon>
    </lineage>
</organism>
<protein>
    <recommendedName>
        <fullName evidence="3">Phytanoyl-CoA dioxygenase</fullName>
    </recommendedName>
</protein>
<dbReference type="RefSeq" id="XP_022456068.1">
    <property type="nucleotide sequence ID" value="XM_022604506.1"/>
</dbReference>
<dbReference type="Pfam" id="PF05721">
    <property type="entry name" value="PhyH"/>
    <property type="match status" value="1"/>
</dbReference>
<sequence>MTVAEPTITFRGTSSTYNDIELFREGEIGKAKVLNRVKDDRVLKPTAEDLTVSEPVTADKIAEKLEIYGGCRVKNYLPTEVADQIWNEVEPYFGGGRKWEGDFFPKETSRVCGIMNKSKTACERYLTHPLLTEVAARFLGKENAFIMGQELITAYSAPQLNSSVTFNIGPGAHGQPLHRDDIIHHNIRKYREKYEYGSETALGCMLAHSTTTYYNGATKFIPGSHLWDHYRVPSEDECVYAEMEKGDAFFMLASCFHGGHANTTKDEQRKQSILFMTQGVLRQEENLYLETPLDYFKTLSVDAVKAFGIPSSDPKLGYVGDLVNPLYLVKPELENEKGADDPFEKTYQLA</sequence>
<dbReference type="Proteomes" id="UP000019384">
    <property type="component" value="Unassembled WGS sequence"/>
</dbReference>
<evidence type="ECO:0000313" key="2">
    <source>
        <dbReference type="Proteomes" id="UP000019384"/>
    </source>
</evidence>
<evidence type="ECO:0000313" key="1">
    <source>
        <dbReference type="EMBL" id="CDK24050.1"/>
    </source>
</evidence>
<name>W6MQ83_9ASCO</name>
<dbReference type="GeneID" id="34517456"/>
<dbReference type="Gene3D" id="2.60.120.620">
    <property type="entry name" value="q2cbj1_9rhob like domain"/>
    <property type="match status" value="1"/>
</dbReference>
<evidence type="ECO:0008006" key="3">
    <source>
        <dbReference type="Google" id="ProtNLM"/>
    </source>
</evidence>
<dbReference type="InterPro" id="IPR008775">
    <property type="entry name" value="Phytyl_CoA_dOase-like"/>
</dbReference>
<reference evidence="1" key="2">
    <citation type="submission" date="2014-02" db="EMBL/GenBank/DDBJ databases">
        <title>Complete DNA sequence of /Kuraishia capsulata/ illustrates novel genomic features among budding yeasts (/Saccharomycotina/).</title>
        <authorList>
            <person name="Morales L."/>
            <person name="Noel B."/>
            <person name="Porcel B."/>
            <person name="Marcet-Houben M."/>
            <person name="Hullo M-F."/>
            <person name="Sacerdot C."/>
            <person name="Tekaia F."/>
            <person name="Leh-Louis V."/>
            <person name="Despons L."/>
            <person name="Khanna V."/>
            <person name="Aury J-M."/>
            <person name="Barbe V."/>
            <person name="Couloux A."/>
            <person name="Labadie K."/>
            <person name="Pelletier E."/>
            <person name="Souciet J-L."/>
            <person name="Boekhout T."/>
            <person name="Gabaldon T."/>
            <person name="Wincker P."/>
            <person name="Dujon B."/>
        </authorList>
    </citation>
    <scope>NUCLEOTIDE SEQUENCE</scope>
    <source>
        <strain evidence="1">CBS 1993</strain>
    </source>
</reference>
<accession>W6MQ83</accession>
<dbReference type="SUPFAM" id="SSF51197">
    <property type="entry name" value="Clavaminate synthase-like"/>
    <property type="match status" value="1"/>
</dbReference>
<keyword evidence="2" id="KW-1185">Reference proteome</keyword>